<dbReference type="Proteomes" id="UP001178507">
    <property type="component" value="Unassembled WGS sequence"/>
</dbReference>
<protein>
    <submittedName>
        <fullName evidence="1">Uncharacterized protein</fullName>
    </submittedName>
</protein>
<comment type="caution">
    <text evidence="1">The sequence shown here is derived from an EMBL/GenBank/DDBJ whole genome shotgun (WGS) entry which is preliminary data.</text>
</comment>
<keyword evidence="2" id="KW-1185">Reference proteome</keyword>
<sequence length="53" mass="5843">MLATWQSHFQRGAQRVAAGAHEEALEAFLAAQESLEGKGSFEHAKILMRTSGW</sequence>
<evidence type="ECO:0000313" key="1">
    <source>
        <dbReference type="EMBL" id="CAJ1392459.1"/>
    </source>
</evidence>
<dbReference type="EMBL" id="CAUJNA010002336">
    <property type="protein sequence ID" value="CAJ1392459.1"/>
    <property type="molecule type" value="Genomic_DNA"/>
</dbReference>
<organism evidence="1 2">
    <name type="scientific">Effrenium voratum</name>
    <dbReference type="NCBI Taxonomy" id="2562239"/>
    <lineage>
        <taxon>Eukaryota</taxon>
        <taxon>Sar</taxon>
        <taxon>Alveolata</taxon>
        <taxon>Dinophyceae</taxon>
        <taxon>Suessiales</taxon>
        <taxon>Symbiodiniaceae</taxon>
        <taxon>Effrenium</taxon>
    </lineage>
</organism>
<evidence type="ECO:0000313" key="2">
    <source>
        <dbReference type="Proteomes" id="UP001178507"/>
    </source>
</evidence>
<accession>A0AA36IRB8</accession>
<name>A0AA36IRB8_9DINO</name>
<proteinExistence type="predicted"/>
<dbReference type="AlphaFoldDB" id="A0AA36IRB8"/>
<reference evidence="1" key="1">
    <citation type="submission" date="2023-08" db="EMBL/GenBank/DDBJ databases">
        <authorList>
            <person name="Chen Y."/>
            <person name="Shah S."/>
            <person name="Dougan E. K."/>
            <person name="Thang M."/>
            <person name="Chan C."/>
        </authorList>
    </citation>
    <scope>NUCLEOTIDE SEQUENCE</scope>
</reference>
<gene>
    <name evidence="1" type="ORF">EVOR1521_LOCUS17549</name>
</gene>